<keyword evidence="3" id="KW-1185">Reference proteome</keyword>
<feature type="transmembrane region" description="Helical" evidence="1">
    <location>
        <begin position="567"/>
        <end position="586"/>
    </location>
</feature>
<dbReference type="RefSeq" id="WP_111242231.1">
    <property type="nucleotide sequence ID" value="NZ_AP023358.1"/>
</dbReference>
<sequence length="943" mass="94746">MALGRAYIEIIGDVSRFAPQLRAGLTKALKVSGIAAIGASAAAASGQIIGLAGSLASVGGALYALPAAAGVGGAALGALMVATRGLGEAFAAAGEDDLAKFEKALEDLSPQAQRLVREFRAILPALSDVRVAAQDAFTSQLVGQLSATASVLAGPLRTGLTGVAAEWGRAARAVLEFSRETSTVQTLSGILDTARLSVGNLATSIKPLLAGFRDITAVALPSIGRVSELAGDAAVRFGTWLSAMAESGAAVTAIDRAGVVMGQLGKLTANVGSILTSVLKAAAEASTGGLLAGLVEVTGRVREFFATAEGSSALLGVFNTLGTLAAGLAPVFTTLLSIIGESVVPALGSMAQAIVPAMQAVVTALGPALAAIAGAVGPVMEALSVGIQALAPVLGPVGEVIASIALALAPLLPVIGELITMLVGPLATVLNALGPMLAPVVSALAPVLLQIGQTLTAVLAPVAGLLADLFTQLGPPLGKVVAALGSALAPILTALGPLIVQLVSALMPLIPTIVGLLPPLVDILLAITPLIELVAQLAVVAVALVAPLIRVAAALVGFLAAKAVAPLVSALASALVWLLSPLSGVAEWLGKVAAWLSAIDWAGVGSAIGGAFSSAWQAVKRFFESIGTWFAELPGKIGSFLSRLPEILWDLFTDAAGRALEALGIGIGLILYAVTVLPGQIIGFLSSLPGRLRDLIQQAATLAAAAFLRGVDSLVSYATALPGRVLSALSSLGTRLQSTFSSAVSAGRTAAVNGFNSIVTFIAGIPGRISGYASRFLSAGSGLVRKLVDGLRKVPSLGSIASAISDTIRHQLNKIIGAINSGIARVDAVLPGSLPRIPMLANGAILRRPTLFVGGEAGDEVVIPLTRPRRARQLAEESGLLALLAGEMGGGGTPITFDRGAISVVFEGVVPTWQEALDTGRAVGDGVLETLARRSVATTVRTI</sequence>
<dbReference type="AlphaFoldDB" id="A0A2W2CIZ1"/>
<feature type="transmembrane region" description="Helical" evidence="1">
    <location>
        <begin position="313"/>
        <end position="339"/>
    </location>
</feature>
<feature type="transmembrane region" description="Helical" evidence="1">
    <location>
        <begin position="480"/>
        <end position="500"/>
    </location>
</feature>
<gene>
    <name evidence="2" type="ORF">C1I93_06060</name>
</gene>
<keyword evidence="1" id="KW-0472">Membrane</keyword>
<feature type="transmembrane region" description="Helical" evidence="1">
    <location>
        <begin position="360"/>
        <end position="380"/>
    </location>
</feature>
<keyword evidence="1" id="KW-1133">Transmembrane helix</keyword>
<organism evidence="2 3">
    <name type="scientific">Micromonospora endophytica</name>
    <dbReference type="NCBI Taxonomy" id="515350"/>
    <lineage>
        <taxon>Bacteria</taxon>
        <taxon>Bacillati</taxon>
        <taxon>Actinomycetota</taxon>
        <taxon>Actinomycetes</taxon>
        <taxon>Micromonosporales</taxon>
        <taxon>Micromonosporaceae</taxon>
        <taxon>Micromonospora</taxon>
    </lineage>
</organism>
<proteinExistence type="predicted"/>
<reference evidence="2 3" key="1">
    <citation type="submission" date="2018-01" db="EMBL/GenBank/DDBJ databases">
        <title>Draft genome sequence of Jishengella endophytica.</title>
        <authorList>
            <person name="Sahin N."/>
            <person name="Ay H."/>
            <person name="Saygin H."/>
        </authorList>
    </citation>
    <scope>NUCLEOTIDE SEQUENCE [LARGE SCALE GENOMIC DNA]</scope>
    <source>
        <strain evidence="2 3">DSM 45430</strain>
    </source>
</reference>
<comment type="caution">
    <text evidence="2">The sequence shown here is derived from an EMBL/GenBank/DDBJ whole genome shotgun (WGS) entry which is preliminary data.</text>
</comment>
<dbReference type="Proteomes" id="UP000248627">
    <property type="component" value="Unassembled WGS sequence"/>
</dbReference>
<feature type="transmembrane region" description="Helical" evidence="1">
    <location>
        <begin position="662"/>
        <end position="685"/>
    </location>
</feature>
<dbReference type="EMBL" id="POTX01000024">
    <property type="protein sequence ID" value="PZF99421.1"/>
    <property type="molecule type" value="Genomic_DNA"/>
</dbReference>
<feature type="transmembrane region" description="Helical" evidence="1">
    <location>
        <begin position="436"/>
        <end position="460"/>
    </location>
</feature>
<feature type="transmembrane region" description="Helical" evidence="1">
    <location>
        <begin position="400"/>
        <end position="424"/>
    </location>
</feature>
<dbReference type="InterPro" id="IPR016024">
    <property type="entry name" value="ARM-type_fold"/>
</dbReference>
<name>A0A2W2CIZ1_9ACTN</name>
<keyword evidence="1" id="KW-0812">Transmembrane</keyword>
<accession>A0A2W2CIZ1</accession>
<dbReference type="SUPFAM" id="SSF48371">
    <property type="entry name" value="ARM repeat"/>
    <property type="match status" value="1"/>
</dbReference>
<dbReference type="OrthoDB" id="3501336at2"/>
<protein>
    <recommendedName>
        <fullName evidence="4">Phage-related protein</fullName>
    </recommendedName>
</protein>
<evidence type="ECO:0008006" key="4">
    <source>
        <dbReference type="Google" id="ProtNLM"/>
    </source>
</evidence>
<feature type="transmembrane region" description="Helical" evidence="1">
    <location>
        <begin position="592"/>
        <end position="612"/>
    </location>
</feature>
<evidence type="ECO:0000313" key="3">
    <source>
        <dbReference type="Proteomes" id="UP000248627"/>
    </source>
</evidence>
<evidence type="ECO:0000313" key="2">
    <source>
        <dbReference type="EMBL" id="PZF99421.1"/>
    </source>
</evidence>
<evidence type="ECO:0000256" key="1">
    <source>
        <dbReference type="SAM" id="Phobius"/>
    </source>
</evidence>